<dbReference type="OrthoDB" id="8564427at2"/>
<organism evidence="1 2">
    <name type="scientific">Albidiferax ferrireducens (strain ATCC BAA-621 / DSM 15236 / T118)</name>
    <name type="common">Rhodoferax ferrireducens</name>
    <dbReference type="NCBI Taxonomy" id="338969"/>
    <lineage>
        <taxon>Bacteria</taxon>
        <taxon>Pseudomonadati</taxon>
        <taxon>Pseudomonadota</taxon>
        <taxon>Betaproteobacteria</taxon>
        <taxon>Burkholderiales</taxon>
        <taxon>Comamonadaceae</taxon>
        <taxon>Rhodoferax</taxon>
    </lineage>
</organism>
<dbReference type="RefSeq" id="WP_011458638.1">
    <property type="nucleotide sequence ID" value="NC_007901.1"/>
</dbReference>
<reference evidence="2" key="1">
    <citation type="submission" date="2006-02" db="EMBL/GenBank/DDBJ databases">
        <title>Complete sequence of plasmid 1 of Rhodoferax ferrireducens DSM 15236.</title>
        <authorList>
            <person name="Copeland A."/>
            <person name="Lucas S."/>
            <person name="Lapidus A."/>
            <person name="Barry K."/>
            <person name="Detter J.C."/>
            <person name="Glavina del Rio T."/>
            <person name="Hammon N."/>
            <person name="Israni S."/>
            <person name="Pitluck S."/>
            <person name="Brettin T."/>
            <person name="Bruce D."/>
            <person name="Han C."/>
            <person name="Tapia R."/>
            <person name="Gilna P."/>
            <person name="Kiss H."/>
            <person name="Schmutz J."/>
            <person name="Larimer F."/>
            <person name="Land M."/>
            <person name="Kyrpides N."/>
            <person name="Ivanova N."/>
            <person name="Richardson P."/>
        </authorList>
    </citation>
    <scope>NUCLEOTIDE SEQUENCE [LARGE SCALE GENOMIC DNA]</scope>
    <source>
        <strain evidence="2">ATCC BAA-621 / DSM 15236 / T118</strain>
        <plasmid evidence="2">Plasmid pDSM15236</plasmid>
    </source>
</reference>
<keyword evidence="2" id="KW-1185">Reference proteome</keyword>
<geneLocation type="plasmid" evidence="2">
    <name>pDSM15236</name>
</geneLocation>
<dbReference type="HOGENOM" id="CLU_1546412_0_0_4"/>
<evidence type="ECO:0000313" key="1">
    <source>
        <dbReference type="EMBL" id="ABD72101.1"/>
    </source>
</evidence>
<dbReference type="KEGG" id="rfr:Rfer_4415"/>
<protein>
    <submittedName>
        <fullName evidence="1">Uncharacterized protein</fullName>
    </submittedName>
</protein>
<proteinExistence type="predicted"/>
<keyword evidence="1" id="KW-0614">Plasmid</keyword>
<accession>Q21Q44</accession>
<dbReference type="EMBL" id="CP000268">
    <property type="protein sequence ID" value="ABD72101.1"/>
    <property type="molecule type" value="Genomic_DNA"/>
</dbReference>
<gene>
    <name evidence="1" type="ordered locus">Rfer_4415</name>
</gene>
<sequence>MSERNCSVSNPPLQRWTVRYGEGTLLFHCQSVDIFQAIELCKEAHPGEIIISASLNPVASELVFSLKPGDASGAWNPTGTFSVNVNDLRGITDKVYIDTAFSDGRTDDVVTLQVALDRIPGAEDNGKSCLQFVEDEIAVSIRTRGEQYVFSLEAAISVNKPALSNKMRGCNLH</sequence>
<evidence type="ECO:0000313" key="2">
    <source>
        <dbReference type="Proteomes" id="UP000008332"/>
    </source>
</evidence>
<dbReference type="AlphaFoldDB" id="Q21Q44"/>
<dbReference type="Proteomes" id="UP000008332">
    <property type="component" value="Plasmid unnamed1"/>
</dbReference>
<name>Q21Q44_ALBFT</name>